<proteinExistence type="predicted"/>
<accession>A0ABW8S9X6</accession>
<reference evidence="1 2" key="1">
    <citation type="submission" date="2024-11" db="EMBL/GenBank/DDBJ databases">
        <authorList>
            <person name="Heng Y.C."/>
            <person name="Lim A.C.H."/>
            <person name="Lee J.K.Y."/>
            <person name="Kittelmann S."/>
        </authorList>
    </citation>
    <scope>NUCLEOTIDE SEQUENCE [LARGE SCALE GENOMIC DNA]</scope>
    <source>
        <strain evidence="1 2">WILCCON 0112</strain>
    </source>
</reference>
<protein>
    <submittedName>
        <fullName evidence="1">Uncharacterized protein</fullName>
    </submittedName>
</protein>
<name>A0ABW8S9X6_9CLOT</name>
<dbReference type="RefSeq" id="WP_406762415.1">
    <property type="nucleotide sequence ID" value="NZ_JBJIAB010000037.1"/>
</dbReference>
<dbReference type="Proteomes" id="UP001623600">
    <property type="component" value="Unassembled WGS sequence"/>
</dbReference>
<sequence>MEENYDWKSKITLDRIDLISMAKGMKPNDNIPELIYRGSFNRDGEWQWSYDAFEDLTDIEIYNVYTKCKNSWKRD</sequence>
<evidence type="ECO:0000313" key="2">
    <source>
        <dbReference type="Proteomes" id="UP001623600"/>
    </source>
</evidence>
<evidence type="ECO:0000313" key="1">
    <source>
        <dbReference type="EMBL" id="MFL0167668.1"/>
    </source>
</evidence>
<gene>
    <name evidence="1" type="ORF">ACJDTP_21580</name>
</gene>
<organism evidence="1 2">
    <name type="scientific">Candidatus Clostridium helianthi</name>
    <dbReference type="NCBI Taxonomy" id="3381660"/>
    <lineage>
        <taxon>Bacteria</taxon>
        <taxon>Bacillati</taxon>
        <taxon>Bacillota</taxon>
        <taxon>Clostridia</taxon>
        <taxon>Eubacteriales</taxon>
        <taxon>Clostridiaceae</taxon>
        <taxon>Clostridium</taxon>
    </lineage>
</organism>
<comment type="caution">
    <text evidence="1">The sequence shown here is derived from an EMBL/GenBank/DDBJ whole genome shotgun (WGS) entry which is preliminary data.</text>
</comment>
<keyword evidence="2" id="KW-1185">Reference proteome</keyword>
<dbReference type="EMBL" id="JBJIAB010000037">
    <property type="protein sequence ID" value="MFL0167668.1"/>
    <property type="molecule type" value="Genomic_DNA"/>
</dbReference>